<accession>A0A914VEI9</accession>
<proteinExistence type="predicted"/>
<evidence type="ECO:0000313" key="1">
    <source>
        <dbReference type="Proteomes" id="UP000887566"/>
    </source>
</evidence>
<organism evidence="1 2">
    <name type="scientific">Plectus sambesii</name>
    <dbReference type="NCBI Taxonomy" id="2011161"/>
    <lineage>
        <taxon>Eukaryota</taxon>
        <taxon>Metazoa</taxon>
        <taxon>Ecdysozoa</taxon>
        <taxon>Nematoda</taxon>
        <taxon>Chromadorea</taxon>
        <taxon>Plectida</taxon>
        <taxon>Plectina</taxon>
        <taxon>Plectoidea</taxon>
        <taxon>Plectidae</taxon>
        <taxon>Plectus</taxon>
    </lineage>
</organism>
<dbReference type="WBParaSite" id="PSAMB.scaffold1899size32801.g15499.t1">
    <property type="protein sequence ID" value="PSAMB.scaffold1899size32801.g15499.t1"/>
    <property type="gene ID" value="PSAMB.scaffold1899size32801.g15499"/>
</dbReference>
<dbReference type="AlphaFoldDB" id="A0A914VEI9"/>
<dbReference type="Proteomes" id="UP000887566">
    <property type="component" value="Unplaced"/>
</dbReference>
<reference evidence="2" key="1">
    <citation type="submission" date="2022-11" db="UniProtKB">
        <authorList>
            <consortium name="WormBaseParasite"/>
        </authorList>
    </citation>
    <scope>IDENTIFICATION</scope>
</reference>
<name>A0A914VEI9_9BILA</name>
<keyword evidence="1" id="KW-1185">Reference proteome</keyword>
<sequence>MFMCVCVYDIQWIASHSRLSEFEAEAERTSFIIVGLSKTCKFKCGYIDLPSNQALNYTDDDNKTITTGVGFNTHTWLTAIARLGFKIMEIMKIIEIMEIMEIMELLEIMDSGSSCSPDLAPSD</sequence>
<protein>
    <submittedName>
        <fullName evidence="2">Uncharacterized protein</fullName>
    </submittedName>
</protein>
<evidence type="ECO:0000313" key="2">
    <source>
        <dbReference type="WBParaSite" id="PSAMB.scaffold1899size32801.g15499.t1"/>
    </source>
</evidence>